<protein>
    <submittedName>
        <fullName evidence="2">Uncharacterized protein</fullName>
    </submittedName>
</protein>
<feature type="transmembrane region" description="Helical" evidence="1">
    <location>
        <begin position="77"/>
        <end position="102"/>
    </location>
</feature>
<proteinExistence type="predicted"/>
<evidence type="ECO:0000256" key="1">
    <source>
        <dbReference type="SAM" id="Phobius"/>
    </source>
</evidence>
<gene>
    <name evidence="2" type="ORF">JAZ04_12805</name>
</gene>
<keyword evidence="1" id="KW-0472">Membrane</keyword>
<accession>A0A9E4K4X3</accession>
<dbReference type="AlphaFoldDB" id="A0A9E4K4X3"/>
<dbReference type="EMBL" id="JAEPDI010000009">
    <property type="protein sequence ID" value="MCG7939717.1"/>
    <property type="molecule type" value="Genomic_DNA"/>
</dbReference>
<reference evidence="2" key="1">
    <citation type="journal article" date="2021" name="Proc. Natl. Acad. Sci. U.S.A.">
        <title>Global biogeography of chemosynthetic symbionts reveals both localized and globally distributed symbiont groups. .</title>
        <authorList>
            <person name="Osvatic J.T."/>
            <person name="Wilkins L.G.E."/>
            <person name="Leibrecht L."/>
            <person name="Leray M."/>
            <person name="Zauner S."/>
            <person name="Polzin J."/>
            <person name="Camacho Y."/>
            <person name="Gros O."/>
            <person name="van Gils J.A."/>
            <person name="Eisen J.A."/>
            <person name="Petersen J.M."/>
            <person name="Yuen B."/>
        </authorList>
    </citation>
    <scope>NUCLEOTIDE SEQUENCE</scope>
    <source>
        <strain evidence="2">MAGL173</strain>
    </source>
</reference>
<organism evidence="2 3">
    <name type="scientific">Candidatus Thiodiazotropha lotti</name>
    <dbReference type="NCBI Taxonomy" id="2792787"/>
    <lineage>
        <taxon>Bacteria</taxon>
        <taxon>Pseudomonadati</taxon>
        <taxon>Pseudomonadota</taxon>
        <taxon>Gammaproteobacteria</taxon>
        <taxon>Chromatiales</taxon>
        <taxon>Sedimenticolaceae</taxon>
        <taxon>Candidatus Thiodiazotropha</taxon>
    </lineage>
</organism>
<dbReference type="Proteomes" id="UP000886687">
    <property type="component" value="Unassembled WGS sequence"/>
</dbReference>
<keyword evidence="1" id="KW-0812">Transmembrane</keyword>
<sequence length="106" mass="11892">MMKIKPTIWKVLTLFVVVFLILNPETVGLAVFIDAVGLEIFMLMIELQIAALFGFFFHNSIKPALSDIRRFRLSSQFFHASSFAPAAMMHLLVFSSSLPLVIACLT</sequence>
<comment type="caution">
    <text evidence="2">The sequence shown here is derived from an EMBL/GenBank/DDBJ whole genome shotgun (WGS) entry which is preliminary data.</text>
</comment>
<evidence type="ECO:0000313" key="2">
    <source>
        <dbReference type="EMBL" id="MCG7939717.1"/>
    </source>
</evidence>
<keyword evidence="1" id="KW-1133">Transmembrane helix</keyword>
<feature type="transmembrane region" description="Helical" evidence="1">
    <location>
        <begin position="40"/>
        <end position="57"/>
    </location>
</feature>
<name>A0A9E4K4X3_9GAMM</name>
<evidence type="ECO:0000313" key="3">
    <source>
        <dbReference type="Proteomes" id="UP000886687"/>
    </source>
</evidence>